<accession>A0A9Q1MCM6</accession>
<name>A0A9Q1MCM6_9SOLA</name>
<evidence type="ECO:0000256" key="1">
    <source>
        <dbReference type="SAM" id="MobiDB-lite"/>
    </source>
</evidence>
<reference evidence="3" key="1">
    <citation type="journal article" date="2023" name="Proc. Natl. Acad. Sci. U.S.A.">
        <title>Genomic and structural basis for evolution of tropane alkaloid biosynthesis.</title>
        <authorList>
            <person name="Wanga Y.-J."/>
            <person name="Taina T."/>
            <person name="Yua J.-Y."/>
            <person name="Lia J."/>
            <person name="Xua B."/>
            <person name="Chenc J."/>
            <person name="D'Auriad J.C."/>
            <person name="Huanga J.-P."/>
            <person name="Huanga S.-X."/>
        </authorList>
    </citation>
    <scope>NUCLEOTIDE SEQUENCE [LARGE SCALE GENOMIC DNA]</scope>
    <source>
        <strain evidence="3">cv. KIB-2019</strain>
    </source>
</reference>
<dbReference type="Proteomes" id="UP001152561">
    <property type="component" value="Unassembled WGS sequence"/>
</dbReference>
<dbReference type="EMBL" id="JAJAGQ010000007">
    <property type="protein sequence ID" value="KAJ8557186.1"/>
    <property type="molecule type" value="Genomic_DNA"/>
</dbReference>
<dbReference type="AlphaFoldDB" id="A0A9Q1MCM6"/>
<organism evidence="2 3">
    <name type="scientific">Anisodus acutangulus</name>
    <dbReference type="NCBI Taxonomy" id="402998"/>
    <lineage>
        <taxon>Eukaryota</taxon>
        <taxon>Viridiplantae</taxon>
        <taxon>Streptophyta</taxon>
        <taxon>Embryophyta</taxon>
        <taxon>Tracheophyta</taxon>
        <taxon>Spermatophyta</taxon>
        <taxon>Magnoliopsida</taxon>
        <taxon>eudicotyledons</taxon>
        <taxon>Gunneridae</taxon>
        <taxon>Pentapetalae</taxon>
        <taxon>asterids</taxon>
        <taxon>lamiids</taxon>
        <taxon>Solanales</taxon>
        <taxon>Solanaceae</taxon>
        <taxon>Solanoideae</taxon>
        <taxon>Hyoscyameae</taxon>
        <taxon>Anisodus</taxon>
    </lineage>
</organism>
<feature type="region of interest" description="Disordered" evidence="1">
    <location>
        <begin position="27"/>
        <end position="110"/>
    </location>
</feature>
<evidence type="ECO:0000313" key="3">
    <source>
        <dbReference type="Proteomes" id="UP001152561"/>
    </source>
</evidence>
<comment type="caution">
    <text evidence="2">The sequence shown here is derived from an EMBL/GenBank/DDBJ whole genome shotgun (WGS) entry which is preliminary data.</text>
</comment>
<gene>
    <name evidence="2" type="ORF">K7X08_002811</name>
</gene>
<feature type="compositionally biased region" description="Basic residues" evidence="1">
    <location>
        <begin position="77"/>
        <end position="86"/>
    </location>
</feature>
<keyword evidence="3" id="KW-1185">Reference proteome</keyword>
<sequence>MNEVYKDDYEDDDVLIIELTTRRVRHRLRKASGEAIPKLDNERNEKEGTLTLMRTPHTRGHKRKDDKELEKAMLSTKRSRSPRSKATKSPPASMKHVHKPVPTKKTSLSNLVEEKIESEKDDSTEDCDFKEIGVQYQGIQSTVNAEYEIQSLRDLLATKEAKIAELK</sequence>
<protein>
    <submittedName>
        <fullName evidence="2">Uncharacterized protein</fullName>
    </submittedName>
</protein>
<feature type="compositionally biased region" description="Basic and acidic residues" evidence="1">
    <location>
        <begin position="37"/>
        <end position="48"/>
    </location>
</feature>
<evidence type="ECO:0000313" key="2">
    <source>
        <dbReference type="EMBL" id="KAJ8557186.1"/>
    </source>
</evidence>
<proteinExistence type="predicted"/>